<feature type="compositionally biased region" description="Basic and acidic residues" evidence="1">
    <location>
        <begin position="602"/>
        <end position="612"/>
    </location>
</feature>
<dbReference type="OrthoDB" id="3564119at2759"/>
<dbReference type="EMBL" id="JAFJYH010000076">
    <property type="protein sequence ID" value="KAG4420819.1"/>
    <property type="molecule type" value="Genomic_DNA"/>
</dbReference>
<feature type="region of interest" description="Disordered" evidence="1">
    <location>
        <begin position="554"/>
        <end position="576"/>
    </location>
</feature>
<accession>A0A8H7TJJ0</accession>
<feature type="compositionally biased region" description="Polar residues" evidence="1">
    <location>
        <begin position="436"/>
        <end position="446"/>
    </location>
</feature>
<proteinExistence type="predicted"/>
<dbReference type="AlphaFoldDB" id="A0A8H7TJJ0"/>
<reference evidence="2" key="1">
    <citation type="submission" date="2021-02" db="EMBL/GenBank/DDBJ databases">
        <title>Genome sequence Cadophora malorum strain M34.</title>
        <authorList>
            <person name="Stefanovic E."/>
            <person name="Vu D."/>
            <person name="Scully C."/>
            <person name="Dijksterhuis J."/>
            <person name="Roader J."/>
            <person name="Houbraken J."/>
        </authorList>
    </citation>
    <scope>NUCLEOTIDE SEQUENCE</scope>
    <source>
        <strain evidence="2">M34</strain>
    </source>
</reference>
<protein>
    <submittedName>
        <fullName evidence="2">Uncharacterized protein</fullName>
    </submittedName>
</protein>
<dbReference type="Proteomes" id="UP000664132">
    <property type="component" value="Unassembled WGS sequence"/>
</dbReference>
<gene>
    <name evidence="2" type="ORF">IFR04_006001</name>
</gene>
<feature type="region of interest" description="Disordered" evidence="1">
    <location>
        <begin position="590"/>
        <end position="612"/>
    </location>
</feature>
<evidence type="ECO:0000313" key="3">
    <source>
        <dbReference type="Proteomes" id="UP000664132"/>
    </source>
</evidence>
<evidence type="ECO:0000313" key="2">
    <source>
        <dbReference type="EMBL" id="KAG4420819.1"/>
    </source>
</evidence>
<evidence type="ECO:0000256" key="1">
    <source>
        <dbReference type="SAM" id="MobiDB-lite"/>
    </source>
</evidence>
<comment type="caution">
    <text evidence="2">The sequence shown here is derived from an EMBL/GenBank/DDBJ whole genome shotgun (WGS) entry which is preliminary data.</text>
</comment>
<keyword evidence="3" id="KW-1185">Reference proteome</keyword>
<name>A0A8H7TJJ0_9HELO</name>
<feature type="region of interest" description="Disordered" evidence="1">
    <location>
        <begin position="414"/>
        <end position="489"/>
    </location>
</feature>
<feature type="compositionally biased region" description="Low complexity" evidence="1">
    <location>
        <begin position="448"/>
        <end position="469"/>
    </location>
</feature>
<organism evidence="2 3">
    <name type="scientific">Cadophora malorum</name>
    <dbReference type="NCBI Taxonomy" id="108018"/>
    <lineage>
        <taxon>Eukaryota</taxon>
        <taxon>Fungi</taxon>
        <taxon>Dikarya</taxon>
        <taxon>Ascomycota</taxon>
        <taxon>Pezizomycotina</taxon>
        <taxon>Leotiomycetes</taxon>
        <taxon>Helotiales</taxon>
        <taxon>Ploettnerulaceae</taxon>
        <taxon>Cadophora</taxon>
    </lineage>
</organism>
<sequence>MLIPMSELTKDDALQWHFESKTRPGKALAKISQILKTRRIAQWHRELSPELLFNRRCFLGWTESAVITMGTADYQREFEWSGAKRIPSVTVSKSYSLTFGTSGMGFVTAEGTRHTLRTAMQTSIQSDLRNDVHDALAAGREHLVLLYDTEAKTAYYLPKATVVLQMVHSIIHSREYKVYAGDQLVSPDFTSYLAEPGPDGYLGAQRALREFLKLRVYKGIDAQGDVVEDATVIISKSWHTLDKIGMRLDEAKPRFEEAGFATPQYVHGMEWNDAMNMERSKPIYRCRVNQPWTHITHEHSIVLFTKKLQPPVAPTCDNLCESWSTIPSKQNYLAMMGLTVRSLLRRHNDGLAEKVEWLRGRRLITSHGGFQGSAIQHAQKLRSVRTASSNTQLRTLVEPHVHGCFVFGDGAERKCSREASPPDPQRSEWEVHGAATTPQSRATHTIPSGYSDSSISPVDSSSDSSNLSSVETRGGSFSPPGAEASSTGPELTATELIEQPNAQHPQSVQLTPDTGPVRLPMVSICSQEMHIAQTSAAQSFPHYCEEVFELRETSQGTSMERSGHPTCAASERSKQSRFIRSMAERSMLFLARPKSSSRQKGKGKEARSFTWS</sequence>